<comment type="caution">
    <text evidence="1">The sequence shown here is derived from an EMBL/GenBank/DDBJ whole genome shotgun (WGS) entry which is preliminary data.</text>
</comment>
<protein>
    <submittedName>
        <fullName evidence="1">Uncharacterized protein</fullName>
    </submittedName>
</protein>
<dbReference type="EMBL" id="JAPDRQ010000002">
    <property type="protein sequence ID" value="KAJ9664538.1"/>
    <property type="molecule type" value="Genomic_DNA"/>
</dbReference>
<organism evidence="1 2">
    <name type="scientific">Neophaeococcomyces mojaviensis</name>
    <dbReference type="NCBI Taxonomy" id="3383035"/>
    <lineage>
        <taxon>Eukaryota</taxon>
        <taxon>Fungi</taxon>
        <taxon>Dikarya</taxon>
        <taxon>Ascomycota</taxon>
        <taxon>Pezizomycotina</taxon>
        <taxon>Eurotiomycetes</taxon>
        <taxon>Chaetothyriomycetidae</taxon>
        <taxon>Chaetothyriales</taxon>
        <taxon>Chaetothyriales incertae sedis</taxon>
        <taxon>Neophaeococcomyces</taxon>
    </lineage>
</organism>
<reference evidence="1" key="1">
    <citation type="submission" date="2022-10" db="EMBL/GenBank/DDBJ databases">
        <title>Culturing micro-colonial fungi from biological soil crusts in the Mojave desert and describing Neophaeococcomyces mojavensis, and introducing the new genera and species Taxawa tesnikishii.</title>
        <authorList>
            <person name="Kurbessoian T."/>
            <person name="Stajich J.E."/>
        </authorList>
    </citation>
    <scope>NUCLEOTIDE SEQUENCE</scope>
    <source>
        <strain evidence="1">JES_112</strain>
    </source>
</reference>
<dbReference type="Proteomes" id="UP001172386">
    <property type="component" value="Unassembled WGS sequence"/>
</dbReference>
<evidence type="ECO:0000313" key="2">
    <source>
        <dbReference type="Proteomes" id="UP001172386"/>
    </source>
</evidence>
<accession>A0ACC3AL46</accession>
<sequence length="265" mass="29728">MKGFPFVLGTDIVQISRFDPKLSLNRIKRLASRYLHPTEYHSLKLRLPDSHALLRTPTPTLTSLRETPAEAQALSDELRIVRTGLHSGKSSSEKSGVLNLHRWVHALSDQELDELAISDQECRKLTSWLAGRWAAKEAARKAWGADIIGFKDVHVEVGEPGPKFGSGRVHIVCEPYSYPHIDTELKPEVPRAQDKLSRKETTAVLRQHGQLSISHDGDYVVATVIAEPLRKNLRKVFQRRAEKARKKVTEISPQLTNVSTEQAVG</sequence>
<keyword evidence="2" id="KW-1185">Reference proteome</keyword>
<proteinExistence type="predicted"/>
<evidence type="ECO:0000313" key="1">
    <source>
        <dbReference type="EMBL" id="KAJ9664538.1"/>
    </source>
</evidence>
<name>A0ACC3AL46_9EURO</name>
<gene>
    <name evidence="1" type="ORF">H2198_000189</name>
</gene>